<sequence>MQPTTYLVIFGLLLGIYLTKRRRSSSSLPLPPGPKPLPIIGNVHQAPTGKAWLTYREWSKEYGPIIYANMLGQPIVLLSTSETAHDLLSKRGAITSDRPHLFLATELALKGFNILMMNYTDQFKQHQRLQVSVMNATPAAAYQHLQALESQQLLLDLLNTRGDRIAFQEGIRRTTASITHSLLYGFRIRDSNDPILRTVLKLNEEFSEFIKPGANLVDQFPVLNNLPSFLAPWQAKAENHYTTKYSLRIQNFQRGMDSKSWNFSKHLKAIVEKDKLDTPFDELVFEIGTIIDAALDGLTDSLIWFVVACITEDETSGFIAKARQELDAHVGRDRLPTLEDKPNLPYITAIIEEIPRWRPAAPEGVPHVNREEITYKGYTIPEGSYILPILWTIGREEAVFGSKPDEFIPERWLNDDGKTFRAIPTAAFGYGRRTCPGRHIARNVLWIVVAQLIWSFDIKAGVSETGEPIVVDSLASNDGPILRALPFKASFNPRGPWVRELLTKEGDTYSKDHEAMLDLIGAELGNL</sequence>
<dbReference type="AlphaFoldDB" id="A0A9W9KKU3"/>
<dbReference type="Gene3D" id="1.10.630.10">
    <property type="entry name" value="Cytochrome P450"/>
    <property type="match status" value="1"/>
</dbReference>
<name>A0A9W9KKU3_9EURO</name>
<dbReference type="InterPro" id="IPR050364">
    <property type="entry name" value="Cytochrome_P450_fung"/>
</dbReference>
<keyword evidence="6 8" id="KW-0408">Iron</keyword>
<dbReference type="GO" id="GO:0004497">
    <property type="term" value="F:monooxygenase activity"/>
    <property type="evidence" value="ECO:0007669"/>
    <property type="project" value="UniProtKB-KW"/>
</dbReference>
<evidence type="ECO:0000256" key="8">
    <source>
        <dbReference type="PIRSR" id="PIRSR602401-1"/>
    </source>
</evidence>
<protein>
    <recommendedName>
        <fullName evidence="12">Cytochrome P450</fullName>
    </recommendedName>
</protein>
<dbReference type="Proteomes" id="UP001149165">
    <property type="component" value="Unassembled WGS sequence"/>
</dbReference>
<dbReference type="PRINTS" id="PR00463">
    <property type="entry name" value="EP450I"/>
</dbReference>
<evidence type="ECO:0000256" key="1">
    <source>
        <dbReference type="ARBA" id="ARBA00001971"/>
    </source>
</evidence>
<gene>
    <name evidence="10" type="ORF">N7456_005742</name>
</gene>
<evidence type="ECO:0000313" key="11">
    <source>
        <dbReference type="Proteomes" id="UP001149165"/>
    </source>
</evidence>
<dbReference type="InterPro" id="IPR001128">
    <property type="entry name" value="Cyt_P450"/>
</dbReference>
<evidence type="ECO:0000256" key="9">
    <source>
        <dbReference type="RuleBase" id="RU000461"/>
    </source>
</evidence>
<keyword evidence="3 8" id="KW-0349">Heme</keyword>
<dbReference type="PANTHER" id="PTHR46300:SF1">
    <property type="entry name" value="P450, PUTATIVE (EUROFUNG)-RELATED"/>
    <property type="match status" value="1"/>
</dbReference>
<dbReference type="Pfam" id="PF00067">
    <property type="entry name" value="p450"/>
    <property type="match status" value="1"/>
</dbReference>
<evidence type="ECO:0000256" key="4">
    <source>
        <dbReference type="ARBA" id="ARBA00022723"/>
    </source>
</evidence>
<comment type="caution">
    <text evidence="10">The sequence shown here is derived from an EMBL/GenBank/DDBJ whole genome shotgun (WGS) entry which is preliminary data.</text>
</comment>
<comment type="cofactor">
    <cofactor evidence="1 8">
        <name>heme</name>
        <dbReference type="ChEBI" id="CHEBI:30413"/>
    </cofactor>
</comment>
<dbReference type="CDD" id="cd11065">
    <property type="entry name" value="CYP64-like"/>
    <property type="match status" value="1"/>
</dbReference>
<evidence type="ECO:0000256" key="7">
    <source>
        <dbReference type="ARBA" id="ARBA00023033"/>
    </source>
</evidence>
<evidence type="ECO:0000256" key="3">
    <source>
        <dbReference type="ARBA" id="ARBA00022617"/>
    </source>
</evidence>
<evidence type="ECO:0000256" key="5">
    <source>
        <dbReference type="ARBA" id="ARBA00023002"/>
    </source>
</evidence>
<dbReference type="GO" id="GO:0016705">
    <property type="term" value="F:oxidoreductase activity, acting on paired donors, with incorporation or reduction of molecular oxygen"/>
    <property type="evidence" value="ECO:0007669"/>
    <property type="project" value="InterPro"/>
</dbReference>
<dbReference type="OrthoDB" id="1470350at2759"/>
<dbReference type="GO" id="GO:0043386">
    <property type="term" value="P:mycotoxin biosynthetic process"/>
    <property type="evidence" value="ECO:0007669"/>
    <property type="project" value="UniProtKB-ARBA"/>
</dbReference>
<evidence type="ECO:0000256" key="2">
    <source>
        <dbReference type="ARBA" id="ARBA00010617"/>
    </source>
</evidence>
<dbReference type="PROSITE" id="PS00086">
    <property type="entry name" value="CYTOCHROME_P450"/>
    <property type="match status" value="1"/>
</dbReference>
<reference evidence="10" key="1">
    <citation type="submission" date="2022-11" db="EMBL/GenBank/DDBJ databases">
        <authorList>
            <person name="Petersen C."/>
        </authorList>
    </citation>
    <scope>NUCLEOTIDE SEQUENCE</scope>
    <source>
        <strain evidence="10">IBT 30069</strain>
    </source>
</reference>
<dbReference type="InterPro" id="IPR002401">
    <property type="entry name" value="Cyt_P450_E_grp-I"/>
</dbReference>
<dbReference type="GO" id="GO:0005506">
    <property type="term" value="F:iron ion binding"/>
    <property type="evidence" value="ECO:0007669"/>
    <property type="project" value="InterPro"/>
</dbReference>
<reference evidence="10" key="2">
    <citation type="journal article" date="2023" name="IMA Fungus">
        <title>Comparative genomic study of the Penicillium genus elucidates a diverse pangenome and 15 lateral gene transfer events.</title>
        <authorList>
            <person name="Petersen C."/>
            <person name="Sorensen T."/>
            <person name="Nielsen M.R."/>
            <person name="Sondergaard T.E."/>
            <person name="Sorensen J.L."/>
            <person name="Fitzpatrick D.A."/>
            <person name="Frisvad J.C."/>
            <person name="Nielsen K.L."/>
        </authorList>
    </citation>
    <scope>NUCLEOTIDE SEQUENCE</scope>
    <source>
        <strain evidence="10">IBT 30069</strain>
    </source>
</reference>
<feature type="binding site" description="axial binding residue" evidence="8">
    <location>
        <position position="435"/>
    </location>
    <ligand>
        <name>heme</name>
        <dbReference type="ChEBI" id="CHEBI:30413"/>
    </ligand>
    <ligandPart>
        <name>Fe</name>
        <dbReference type="ChEBI" id="CHEBI:18248"/>
    </ligandPart>
</feature>
<evidence type="ECO:0008006" key="12">
    <source>
        <dbReference type="Google" id="ProtNLM"/>
    </source>
</evidence>
<comment type="similarity">
    <text evidence="2 9">Belongs to the cytochrome P450 family.</text>
</comment>
<dbReference type="InterPro" id="IPR017972">
    <property type="entry name" value="Cyt_P450_CS"/>
</dbReference>
<evidence type="ECO:0000256" key="6">
    <source>
        <dbReference type="ARBA" id="ARBA00023004"/>
    </source>
</evidence>
<evidence type="ECO:0000313" key="10">
    <source>
        <dbReference type="EMBL" id="KAJ5109067.1"/>
    </source>
</evidence>
<dbReference type="EMBL" id="JAPQKH010000003">
    <property type="protein sequence ID" value="KAJ5109067.1"/>
    <property type="molecule type" value="Genomic_DNA"/>
</dbReference>
<dbReference type="SUPFAM" id="SSF48264">
    <property type="entry name" value="Cytochrome P450"/>
    <property type="match status" value="1"/>
</dbReference>
<dbReference type="GO" id="GO:0020037">
    <property type="term" value="F:heme binding"/>
    <property type="evidence" value="ECO:0007669"/>
    <property type="project" value="InterPro"/>
</dbReference>
<keyword evidence="5 9" id="KW-0560">Oxidoreductase</keyword>
<dbReference type="InterPro" id="IPR036396">
    <property type="entry name" value="Cyt_P450_sf"/>
</dbReference>
<organism evidence="10 11">
    <name type="scientific">Penicillium angulare</name>
    <dbReference type="NCBI Taxonomy" id="116970"/>
    <lineage>
        <taxon>Eukaryota</taxon>
        <taxon>Fungi</taxon>
        <taxon>Dikarya</taxon>
        <taxon>Ascomycota</taxon>
        <taxon>Pezizomycotina</taxon>
        <taxon>Eurotiomycetes</taxon>
        <taxon>Eurotiomycetidae</taxon>
        <taxon>Eurotiales</taxon>
        <taxon>Aspergillaceae</taxon>
        <taxon>Penicillium</taxon>
    </lineage>
</organism>
<accession>A0A9W9KKU3</accession>
<proteinExistence type="inferred from homology"/>
<dbReference type="PANTHER" id="PTHR46300">
    <property type="entry name" value="P450, PUTATIVE (EUROFUNG)-RELATED-RELATED"/>
    <property type="match status" value="1"/>
</dbReference>
<keyword evidence="7 9" id="KW-0503">Monooxygenase</keyword>
<keyword evidence="4 8" id="KW-0479">Metal-binding</keyword>
<keyword evidence="11" id="KW-1185">Reference proteome</keyword>